<dbReference type="Proteomes" id="UP000307326">
    <property type="component" value="Segment"/>
</dbReference>
<proteinExistence type="predicted"/>
<organism evidence="1 2">
    <name type="scientific">Serratia phage Parlo</name>
    <dbReference type="NCBI Taxonomy" id="2557554"/>
    <lineage>
        <taxon>Viruses</taxon>
        <taxon>Duplodnaviria</taxon>
        <taxon>Heunggongvirae</taxon>
        <taxon>Uroviricota</taxon>
        <taxon>Caudoviricetes</taxon>
        <taxon>Parlovirus</taxon>
        <taxon>Parlovirus parlo</taxon>
    </lineage>
</organism>
<protein>
    <submittedName>
        <fullName evidence="1">Uncharacterized protein</fullName>
    </submittedName>
</protein>
<reference evidence="2" key="1">
    <citation type="submission" date="2019-03" db="EMBL/GenBank/DDBJ databases">
        <authorList>
            <person name="Bockoven R."/>
            <person name="Gutierrez J."/>
            <person name="Newkirk H."/>
            <person name="Liu M."/>
            <person name="Ramsey J."/>
            <person name="Cahill J."/>
        </authorList>
    </citation>
    <scope>NUCLEOTIDE SEQUENCE [LARGE SCALE GENOMIC DNA]</scope>
</reference>
<keyword evidence="2" id="KW-1185">Reference proteome</keyword>
<evidence type="ECO:0000313" key="2">
    <source>
        <dbReference type="Proteomes" id="UP000307326"/>
    </source>
</evidence>
<name>A0A482MFH2_9CAUD</name>
<gene>
    <name evidence="1" type="ORF">CPT_Parlo_002</name>
</gene>
<sequence length="138" mass="15505">MYRPHIWKYGGTWFCGKKLVTGMGFITVVPVAPMFGDGNSPAEAYADWLKVTGVQAVCRPQPFERGDVVRQGWDTAIVLCAHPGGGLDVRSIHNGKEYGWSACMCDLVRKSGPGDVIPVRAPKPVKKRWWSWWQFLPW</sequence>
<evidence type="ECO:0000313" key="1">
    <source>
        <dbReference type="EMBL" id="QBQ72151.1"/>
    </source>
</evidence>
<accession>A0A482MFH2</accession>
<dbReference type="EMBL" id="MK618715">
    <property type="protein sequence ID" value="QBQ72151.1"/>
    <property type="molecule type" value="Genomic_DNA"/>
</dbReference>